<dbReference type="InterPro" id="IPR038883">
    <property type="entry name" value="AN11006-like"/>
</dbReference>
<dbReference type="Proteomes" id="UP000184383">
    <property type="component" value="Unassembled WGS sequence"/>
</dbReference>
<evidence type="ECO:0000259" key="1">
    <source>
        <dbReference type="Pfam" id="PF20150"/>
    </source>
</evidence>
<organism evidence="2 3">
    <name type="scientific">Aspergillus wentii DTO 134E9</name>
    <dbReference type="NCBI Taxonomy" id="1073089"/>
    <lineage>
        <taxon>Eukaryota</taxon>
        <taxon>Fungi</taxon>
        <taxon>Dikarya</taxon>
        <taxon>Ascomycota</taxon>
        <taxon>Pezizomycotina</taxon>
        <taxon>Eurotiomycetes</taxon>
        <taxon>Eurotiomycetidae</taxon>
        <taxon>Eurotiales</taxon>
        <taxon>Aspergillaceae</taxon>
        <taxon>Aspergillus</taxon>
        <taxon>Aspergillus subgen. Cremei</taxon>
    </lineage>
</organism>
<sequence>MNLILPGSLNLSKPSPFLRLPPEIRLKIYEYALAVPNDYMDRPLIVVNDKGKSFTARGRYRALSMCPSWVGEDGTARKLLAVNRLIHDEAEDFLYSRNTLFFLNSFDLDRIGDFLDTLSDTARNRIRSVGFEVFFFVHCETGVPKRTLKQYEQAGRLLQEKLPRWTSVHFYLHPRFYFPSSSVGGRELSARGVLYLATRFGKLRKEVHFFPVPAIHRYVMDEAQKVLQRGSRSTERAFLYNH</sequence>
<dbReference type="VEuPathDB" id="FungiDB:ASPWEDRAFT_48123"/>
<evidence type="ECO:0000313" key="3">
    <source>
        <dbReference type="Proteomes" id="UP000184383"/>
    </source>
</evidence>
<reference evidence="3" key="1">
    <citation type="journal article" date="2017" name="Genome Biol.">
        <title>Comparative genomics reveals high biological diversity and specific adaptations in the industrially and medically important fungal genus Aspergillus.</title>
        <authorList>
            <person name="de Vries R.P."/>
            <person name="Riley R."/>
            <person name="Wiebenga A."/>
            <person name="Aguilar-Osorio G."/>
            <person name="Amillis S."/>
            <person name="Uchima C.A."/>
            <person name="Anderluh G."/>
            <person name="Asadollahi M."/>
            <person name="Askin M."/>
            <person name="Barry K."/>
            <person name="Battaglia E."/>
            <person name="Bayram O."/>
            <person name="Benocci T."/>
            <person name="Braus-Stromeyer S.A."/>
            <person name="Caldana C."/>
            <person name="Canovas D."/>
            <person name="Cerqueira G.C."/>
            <person name="Chen F."/>
            <person name="Chen W."/>
            <person name="Choi C."/>
            <person name="Clum A."/>
            <person name="Dos Santos R.A."/>
            <person name="Damasio A.R."/>
            <person name="Diallinas G."/>
            <person name="Emri T."/>
            <person name="Fekete E."/>
            <person name="Flipphi M."/>
            <person name="Freyberg S."/>
            <person name="Gallo A."/>
            <person name="Gournas C."/>
            <person name="Habgood R."/>
            <person name="Hainaut M."/>
            <person name="Harispe M.L."/>
            <person name="Henrissat B."/>
            <person name="Hilden K.S."/>
            <person name="Hope R."/>
            <person name="Hossain A."/>
            <person name="Karabika E."/>
            <person name="Karaffa L."/>
            <person name="Karanyi Z."/>
            <person name="Krasevec N."/>
            <person name="Kuo A."/>
            <person name="Kusch H."/>
            <person name="LaButti K."/>
            <person name="Lagendijk E.L."/>
            <person name="Lapidus A."/>
            <person name="Levasseur A."/>
            <person name="Lindquist E."/>
            <person name="Lipzen A."/>
            <person name="Logrieco A.F."/>
            <person name="MacCabe A."/>
            <person name="Maekelae M.R."/>
            <person name="Malavazi I."/>
            <person name="Melin P."/>
            <person name="Meyer V."/>
            <person name="Mielnichuk N."/>
            <person name="Miskei M."/>
            <person name="Molnar A.P."/>
            <person name="Mule G."/>
            <person name="Ngan C.Y."/>
            <person name="Orejas M."/>
            <person name="Orosz E."/>
            <person name="Ouedraogo J.P."/>
            <person name="Overkamp K.M."/>
            <person name="Park H.-S."/>
            <person name="Perrone G."/>
            <person name="Piumi F."/>
            <person name="Punt P.J."/>
            <person name="Ram A.F."/>
            <person name="Ramon A."/>
            <person name="Rauscher S."/>
            <person name="Record E."/>
            <person name="Riano-Pachon D.M."/>
            <person name="Robert V."/>
            <person name="Roehrig J."/>
            <person name="Ruller R."/>
            <person name="Salamov A."/>
            <person name="Salih N.S."/>
            <person name="Samson R.A."/>
            <person name="Sandor E."/>
            <person name="Sanguinetti M."/>
            <person name="Schuetze T."/>
            <person name="Sepcic K."/>
            <person name="Shelest E."/>
            <person name="Sherlock G."/>
            <person name="Sophianopoulou V."/>
            <person name="Squina F.M."/>
            <person name="Sun H."/>
            <person name="Susca A."/>
            <person name="Todd R.B."/>
            <person name="Tsang A."/>
            <person name="Unkles S.E."/>
            <person name="van de Wiele N."/>
            <person name="van Rossen-Uffink D."/>
            <person name="Oliveira J.V."/>
            <person name="Vesth T.C."/>
            <person name="Visser J."/>
            <person name="Yu J.-H."/>
            <person name="Zhou M."/>
            <person name="Andersen M.R."/>
            <person name="Archer D.B."/>
            <person name="Baker S.E."/>
            <person name="Benoit I."/>
            <person name="Brakhage A.A."/>
            <person name="Braus G.H."/>
            <person name="Fischer R."/>
            <person name="Frisvad J.C."/>
            <person name="Goldman G.H."/>
            <person name="Houbraken J."/>
            <person name="Oakley B."/>
            <person name="Pocsi I."/>
            <person name="Scazzocchio C."/>
            <person name="Seiboth B."/>
            <person name="vanKuyk P.A."/>
            <person name="Wortman J."/>
            <person name="Dyer P.S."/>
            <person name="Grigoriev I.V."/>
        </authorList>
    </citation>
    <scope>NUCLEOTIDE SEQUENCE [LARGE SCALE GENOMIC DNA]</scope>
    <source>
        <strain evidence="3">DTO 134E9</strain>
    </source>
</reference>
<dbReference type="Pfam" id="PF20150">
    <property type="entry name" value="2EXR"/>
    <property type="match status" value="1"/>
</dbReference>
<keyword evidence="3" id="KW-1185">Reference proteome</keyword>
<accession>A0A1L9S334</accession>
<name>A0A1L9S334_ASPWE</name>
<dbReference type="GeneID" id="63752910"/>
<proteinExistence type="predicted"/>
<protein>
    <recommendedName>
        <fullName evidence="1">2EXR domain-containing protein</fullName>
    </recommendedName>
</protein>
<dbReference type="PANTHER" id="PTHR42085">
    <property type="entry name" value="F-BOX DOMAIN-CONTAINING PROTEIN"/>
    <property type="match status" value="1"/>
</dbReference>
<dbReference type="EMBL" id="KV878209">
    <property type="protein sequence ID" value="OJJ41575.1"/>
    <property type="molecule type" value="Genomic_DNA"/>
</dbReference>
<dbReference type="RefSeq" id="XP_040695251.1">
    <property type="nucleotide sequence ID" value="XM_040837062.1"/>
</dbReference>
<dbReference type="InterPro" id="IPR045518">
    <property type="entry name" value="2EXR"/>
</dbReference>
<gene>
    <name evidence="2" type="ORF">ASPWEDRAFT_48123</name>
</gene>
<evidence type="ECO:0000313" key="2">
    <source>
        <dbReference type="EMBL" id="OJJ41575.1"/>
    </source>
</evidence>
<dbReference type="PANTHER" id="PTHR42085:SF2">
    <property type="entry name" value="F-BOX DOMAIN-CONTAINING PROTEIN"/>
    <property type="match status" value="1"/>
</dbReference>
<feature type="domain" description="2EXR" evidence="1">
    <location>
        <begin position="16"/>
        <end position="102"/>
    </location>
</feature>
<dbReference type="OrthoDB" id="5413827at2759"/>
<dbReference type="AlphaFoldDB" id="A0A1L9S334"/>